<evidence type="ECO:0000256" key="2">
    <source>
        <dbReference type="ARBA" id="ARBA00022857"/>
    </source>
</evidence>
<feature type="domain" description="Pyrroline-5-carboxylate reductase catalytic N-terminal" evidence="7">
    <location>
        <begin position="17"/>
        <end position="107"/>
    </location>
</feature>
<comment type="catalytic activity">
    <reaction evidence="4">
        <text>L-proline + NADP(+) = (S)-1-pyrroline-5-carboxylate + NADPH + 2 H(+)</text>
        <dbReference type="Rhea" id="RHEA:14109"/>
        <dbReference type="ChEBI" id="CHEBI:15378"/>
        <dbReference type="ChEBI" id="CHEBI:17388"/>
        <dbReference type="ChEBI" id="CHEBI:57783"/>
        <dbReference type="ChEBI" id="CHEBI:58349"/>
        <dbReference type="ChEBI" id="CHEBI:60039"/>
        <dbReference type="EC" id="1.5.1.2"/>
    </reaction>
</comment>
<evidence type="ECO:0000256" key="3">
    <source>
        <dbReference type="ARBA" id="ARBA00023002"/>
    </source>
</evidence>
<dbReference type="InterPro" id="IPR036291">
    <property type="entry name" value="NAD(P)-bd_dom_sf"/>
</dbReference>
<dbReference type="NCBIfam" id="TIGR00112">
    <property type="entry name" value="proC"/>
    <property type="match status" value="1"/>
</dbReference>
<feature type="domain" description="Pyrroline-5-carboxylate reductase dimerisation" evidence="8">
    <location>
        <begin position="171"/>
        <end position="276"/>
    </location>
</feature>
<comment type="catalytic activity">
    <reaction evidence="4">
        <text>L-proline + NAD(+) = (S)-1-pyrroline-5-carboxylate + NADH + 2 H(+)</text>
        <dbReference type="Rhea" id="RHEA:14105"/>
        <dbReference type="ChEBI" id="CHEBI:15378"/>
        <dbReference type="ChEBI" id="CHEBI:17388"/>
        <dbReference type="ChEBI" id="CHEBI:57540"/>
        <dbReference type="ChEBI" id="CHEBI:57945"/>
        <dbReference type="ChEBI" id="CHEBI:60039"/>
        <dbReference type="EC" id="1.5.1.2"/>
    </reaction>
</comment>
<protein>
    <recommendedName>
        <fullName evidence="4 5">Pyrroline-5-carboxylate reductase</fullName>
        <shortName evidence="4">P5C reductase</shortName>
        <shortName evidence="4">P5CR</shortName>
        <ecNumber evidence="4 5">1.5.1.2</ecNumber>
    </recommendedName>
    <alternativeName>
        <fullName evidence="4">PCA reductase</fullName>
    </alternativeName>
</protein>
<feature type="binding site" evidence="6">
    <location>
        <begin position="78"/>
        <end position="81"/>
    </location>
    <ligand>
        <name>NADP(+)</name>
        <dbReference type="ChEBI" id="CHEBI:58349"/>
    </ligand>
</feature>
<keyword evidence="3 4" id="KW-0560">Oxidoreductase</keyword>
<dbReference type="InterPro" id="IPR008927">
    <property type="entry name" value="6-PGluconate_DH-like_C_sf"/>
</dbReference>
<keyword evidence="10" id="KW-1185">Reference proteome</keyword>
<keyword evidence="4" id="KW-0641">Proline biosynthesis</keyword>
<gene>
    <name evidence="4" type="primary">proC</name>
    <name evidence="9" type="ORF">SAMN05216200_10498</name>
</gene>
<feature type="binding site" evidence="6">
    <location>
        <begin position="20"/>
        <end position="25"/>
    </location>
    <ligand>
        <name>NADP(+)</name>
        <dbReference type="ChEBI" id="CHEBI:58349"/>
    </ligand>
</feature>
<dbReference type="Proteomes" id="UP000184066">
    <property type="component" value="Unassembled WGS sequence"/>
</dbReference>
<evidence type="ECO:0000256" key="1">
    <source>
        <dbReference type="ARBA" id="ARBA00005525"/>
    </source>
</evidence>
<dbReference type="InterPro" id="IPR028939">
    <property type="entry name" value="P5C_Rdtase_cat_N"/>
</dbReference>
<dbReference type="PIRSF" id="PIRSF000193">
    <property type="entry name" value="Pyrrol-5-carb_rd"/>
    <property type="match status" value="1"/>
</dbReference>
<dbReference type="EC" id="1.5.1.2" evidence="4 5"/>
<comment type="similarity">
    <text evidence="1 4">Belongs to the pyrroline-5-carboxylate reductase family.</text>
</comment>
<comment type="function">
    <text evidence="4">Catalyzes the reduction of 1-pyrroline-5-carboxylate (PCA) to L-proline.</text>
</comment>
<dbReference type="FunFam" id="1.10.3730.10:FF:000001">
    <property type="entry name" value="Pyrroline-5-carboxylate reductase"/>
    <property type="match status" value="1"/>
</dbReference>
<dbReference type="PANTHER" id="PTHR11645:SF0">
    <property type="entry name" value="PYRROLINE-5-CARBOXYLATE REDUCTASE 3"/>
    <property type="match status" value="1"/>
</dbReference>
<evidence type="ECO:0000256" key="4">
    <source>
        <dbReference type="HAMAP-Rule" id="MF_01925"/>
    </source>
</evidence>
<dbReference type="EMBL" id="FRDL01000004">
    <property type="protein sequence ID" value="SHN65346.1"/>
    <property type="molecule type" value="Genomic_DNA"/>
</dbReference>
<evidence type="ECO:0000313" key="9">
    <source>
        <dbReference type="EMBL" id="SHN65346.1"/>
    </source>
</evidence>
<dbReference type="Gene3D" id="1.10.3730.10">
    <property type="entry name" value="ProC C-terminal domain-like"/>
    <property type="match status" value="1"/>
</dbReference>
<evidence type="ECO:0000313" key="10">
    <source>
        <dbReference type="Proteomes" id="UP000184066"/>
    </source>
</evidence>
<feature type="binding site" evidence="6">
    <location>
        <position position="65"/>
    </location>
    <ligand>
        <name>NADPH</name>
        <dbReference type="ChEBI" id="CHEBI:57783"/>
    </ligand>
</feature>
<comment type="pathway">
    <text evidence="4">Amino-acid biosynthesis; L-proline biosynthesis; L-proline from L-glutamate 5-semialdehyde: step 1/1.</text>
</comment>
<dbReference type="Pfam" id="PF03807">
    <property type="entry name" value="F420_oxidored"/>
    <property type="match status" value="1"/>
</dbReference>
<evidence type="ECO:0000256" key="6">
    <source>
        <dbReference type="PIRSR" id="PIRSR000193-1"/>
    </source>
</evidence>
<keyword evidence="4" id="KW-0028">Amino-acid biosynthesis</keyword>
<proteinExistence type="inferred from homology"/>
<keyword evidence="2 4" id="KW-0521">NADP</keyword>
<dbReference type="InterPro" id="IPR029036">
    <property type="entry name" value="P5CR_dimer"/>
</dbReference>
<organism evidence="9 10">
    <name type="scientific">Oceanicella actignis</name>
    <dbReference type="NCBI Taxonomy" id="1189325"/>
    <lineage>
        <taxon>Bacteria</taxon>
        <taxon>Pseudomonadati</taxon>
        <taxon>Pseudomonadota</taxon>
        <taxon>Alphaproteobacteria</taxon>
        <taxon>Rhodobacterales</taxon>
        <taxon>Paracoccaceae</taxon>
        <taxon>Oceanicella</taxon>
    </lineage>
</organism>
<comment type="subcellular location">
    <subcellularLocation>
        <location evidence="4">Cytoplasm</location>
    </subcellularLocation>
</comment>
<dbReference type="SUPFAM" id="SSF48179">
    <property type="entry name" value="6-phosphogluconate dehydrogenase C-terminal domain-like"/>
    <property type="match status" value="1"/>
</dbReference>
<evidence type="ECO:0000259" key="8">
    <source>
        <dbReference type="Pfam" id="PF14748"/>
    </source>
</evidence>
<dbReference type="SUPFAM" id="SSF51735">
    <property type="entry name" value="NAD(P)-binding Rossmann-fold domains"/>
    <property type="match status" value="1"/>
</dbReference>
<dbReference type="InterPro" id="IPR000304">
    <property type="entry name" value="Pyrroline-COOH_reductase"/>
</dbReference>
<dbReference type="GO" id="GO:0005737">
    <property type="term" value="C:cytoplasm"/>
    <property type="evidence" value="ECO:0007669"/>
    <property type="project" value="UniProtKB-SubCell"/>
</dbReference>
<dbReference type="Pfam" id="PF14748">
    <property type="entry name" value="P5CR_dimer"/>
    <property type="match status" value="1"/>
</dbReference>
<dbReference type="PANTHER" id="PTHR11645">
    <property type="entry name" value="PYRROLINE-5-CARBOXYLATE REDUCTASE"/>
    <property type="match status" value="1"/>
</dbReference>
<name>A0A1M7T3T1_9RHOB</name>
<dbReference type="UniPathway" id="UPA00098">
    <property type="reaction ID" value="UER00361"/>
</dbReference>
<sequence>MTQTTAADIAALAERGVTILGCGKMGGAMLRGWLAAGLPPEAATVLDPAPADWLRELAARGLRLNPERVEDAAVCVLAVKPQVMAKAAPQVAHLAGRGALFMSIAAGTPISFFESLFGADAPIVRAMPNTPAAVGRGVTALIGNAAATEAHMRLAEALAGAVGAVVRLEAESQMDAVTAISGSGPAYVFHMIEAMAAAGRALDLPDELAMTLARQTVIGAAELARRSDASAEQLRRDVTSPGGTTAAALEVLMAPDGLTALMTRAAAAAARRSRELAG</sequence>
<dbReference type="Gene3D" id="3.40.50.720">
    <property type="entry name" value="NAD(P)-binding Rossmann-like Domain"/>
    <property type="match status" value="1"/>
</dbReference>
<accession>A0A1M7T3T1</accession>
<reference evidence="9 10" key="1">
    <citation type="submission" date="2016-12" db="EMBL/GenBank/DDBJ databases">
        <authorList>
            <person name="Song W.-J."/>
            <person name="Kurnit D.M."/>
        </authorList>
    </citation>
    <scope>NUCLEOTIDE SEQUENCE [LARGE SCALE GENOMIC DNA]</scope>
    <source>
        <strain evidence="9 10">CGMCC 1.10808</strain>
    </source>
</reference>
<dbReference type="OrthoDB" id="9805754at2"/>
<dbReference type="AlphaFoldDB" id="A0A1M7T3T1"/>
<keyword evidence="4" id="KW-0963">Cytoplasm</keyword>
<dbReference type="GO" id="GO:0004735">
    <property type="term" value="F:pyrroline-5-carboxylate reductase activity"/>
    <property type="evidence" value="ECO:0007669"/>
    <property type="project" value="UniProtKB-UniRule"/>
</dbReference>
<evidence type="ECO:0000256" key="5">
    <source>
        <dbReference type="NCBIfam" id="TIGR00112"/>
    </source>
</evidence>
<dbReference type="GO" id="GO:0055129">
    <property type="term" value="P:L-proline biosynthetic process"/>
    <property type="evidence" value="ECO:0007669"/>
    <property type="project" value="UniProtKB-UniRule"/>
</dbReference>
<dbReference type="HAMAP" id="MF_01925">
    <property type="entry name" value="P5C_reductase"/>
    <property type="match status" value="1"/>
</dbReference>
<evidence type="ECO:0000259" key="7">
    <source>
        <dbReference type="Pfam" id="PF03807"/>
    </source>
</evidence>
<dbReference type="STRING" id="1189325.SAMN04488119_10498"/>
<dbReference type="RefSeq" id="WP_072747065.1">
    <property type="nucleotide sequence ID" value="NZ_FOHL01000004.1"/>
</dbReference>